<name>A0ABQ4HTV3_9ACTN</name>
<gene>
    <name evidence="4" type="ORF">Van01_22720</name>
</gene>
<dbReference type="EMBL" id="BOOZ01000011">
    <property type="protein sequence ID" value="GIJ09058.1"/>
    <property type="molecule type" value="Genomic_DNA"/>
</dbReference>
<evidence type="ECO:0000259" key="3">
    <source>
        <dbReference type="PROSITE" id="PS51186"/>
    </source>
</evidence>
<dbReference type="Pfam" id="PF00583">
    <property type="entry name" value="Acetyltransf_1"/>
    <property type="match status" value="1"/>
</dbReference>
<keyword evidence="1" id="KW-0808">Transferase</keyword>
<dbReference type="PANTHER" id="PTHR43877">
    <property type="entry name" value="AMINOALKYLPHOSPHONATE N-ACETYLTRANSFERASE-RELATED-RELATED"/>
    <property type="match status" value="1"/>
</dbReference>
<dbReference type="InterPro" id="IPR050832">
    <property type="entry name" value="Bact_Acetyltransf"/>
</dbReference>
<dbReference type="InterPro" id="IPR016181">
    <property type="entry name" value="Acyl_CoA_acyltransferase"/>
</dbReference>
<keyword evidence="5" id="KW-1185">Reference proteome</keyword>
<dbReference type="Gene3D" id="3.40.630.30">
    <property type="match status" value="1"/>
</dbReference>
<dbReference type="CDD" id="cd04301">
    <property type="entry name" value="NAT_SF"/>
    <property type="match status" value="1"/>
</dbReference>
<dbReference type="Proteomes" id="UP000647017">
    <property type="component" value="Unassembled WGS sequence"/>
</dbReference>
<protein>
    <recommendedName>
        <fullName evidence="3">N-acetyltransferase domain-containing protein</fullName>
    </recommendedName>
</protein>
<dbReference type="InterPro" id="IPR000182">
    <property type="entry name" value="GNAT_dom"/>
</dbReference>
<evidence type="ECO:0000313" key="5">
    <source>
        <dbReference type="Proteomes" id="UP000647017"/>
    </source>
</evidence>
<evidence type="ECO:0000256" key="2">
    <source>
        <dbReference type="ARBA" id="ARBA00023315"/>
    </source>
</evidence>
<proteinExistence type="predicted"/>
<dbReference type="RefSeq" id="WP_204005514.1">
    <property type="nucleotide sequence ID" value="NZ_BOOZ01000011.1"/>
</dbReference>
<dbReference type="SUPFAM" id="SSF55729">
    <property type="entry name" value="Acyl-CoA N-acyltransferases (Nat)"/>
    <property type="match status" value="1"/>
</dbReference>
<comment type="caution">
    <text evidence="4">The sequence shown here is derived from an EMBL/GenBank/DDBJ whole genome shotgun (WGS) entry which is preliminary data.</text>
</comment>
<evidence type="ECO:0000313" key="4">
    <source>
        <dbReference type="EMBL" id="GIJ09058.1"/>
    </source>
</evidence>
<reference evidence="4 5" key="1">
    <citation type="submission" date="2021-01" db="EMBL/GenBank/DDBJ databases">
        <title>Whole genome shotgun sequence of Verrucosispora andamanensis NBRC 109075.</title>
        <authorList>
            <person name="Komaki H."/>
            <person name="Tamura T."/>
        </authorList>
    </citation>
    <scope>NUCLEOTIDE SEQUENCE [LARGE SCALE GENOMIC DNA]</scope>
    <source>
        <strain evidence="4 5">NBRC 109075</strain>
    </source>
</reference>
<feature type="domain" description="N-acetyltransferase" evidence="3">
    <location>
        <begin position="1"/>
        <end position="144"/>
    </location>
</feature>
<sequence>MLIESRPLADPEVAALVVAGQRELGGITGRDIGTHGDPCWLTVVVSGRAVAYGGIRVRDDDTGELERLFVRPAYRRRGIARQLVAALEELAYQRGHSVVRVEAGPHLPAAVALFRACGYEPTTGVGGLADGPYLTCFVKRLPVPA</sequence>
<keyword evidence="2" id="KW-0012">Acyltransferase</keyword>
<dbReference type="PROSITE" id="PS51186">
    <property type="entry name" value="GNAT"/>
    <property type="match status" value="1"/>
</dbReference>
<accession>A0ABQ4HTV3</accession>
<organism evidence="4 5">
    <name type="scientific">Micromonospora andamanensis</name>
    <dbReference type="NCBI Taxonomy" id="1287068"/>
    <lineage>
        <taxon>Bacteria</taxon>
        <taxon>Bacillati</taxon>
        <taxon>Actinomycetota</taxon>
        <taxon>Actinomycetes</taxon>
        <taxon>Micromonosporales</taxon>
        <taxon>Micromonosporaceae</taxon>
        <taxon>Micromonospora</taxon>
    </lineage>
</organism>
<evidence type="ECO:0000256" key="1">
    <source>
        <dbReference type="ARBA" id="ARBA00022679"/>
    </source>
</evidence>